<dbReference type="RefSeq" id="XP_033765604.1">
    <property type="nucleotide sequence ID" value="XM_033909713.1"/>
</dbReference>
<dbReference type="OrthoDB" id="3999982at2759"/>
<proteinExistence type="predicted"/>
<reference evidence="2" key="2">
    <citation type="submission" date="2020-01" db="EMBL/GenBank/DDBJ databases">
        <title>Population-level Yeast Reference Genomes.</title>
        <authorList>
            <person name="Yue J.-X."/>
        </authorList>
    </citation>
    <scope>NUCLEOTIDE SEQUENCE</scope>
    <source>
        <strain evidence="2">CBS432</strain>
    </source>
</reference>
<reference evidence="2" key="3">
    <citation type="submission" date="2025-07" db="EMBL/GenBank/DDBJ databases">
        <authorList>
            <consortium name="NCBI Genome Project"/>
        </authorList>
    </citation>
    <scope>NUCLEOTIDE SEQUENCE</scope>
    <source>
        <strain evidence="2">CBS432</strain>
    </source>
</reference>
<sequence length="114" mass="12623">MSNPFQNIGKNLVYISAAGIASIYVVKTIVKSRRDAKFIPKARGNNGEANGENYYDNLAQVKPGFPLPKHEGDNINSSEDHGLVRKSKYEGSGLSAVTRKRGDKLGFLDRRRNE</sequence>
<name>A0A8B8UPB1_SACPA</name>
<dbReference type="KEGG" id="spao:SPAR_D05710"/>
<protein>
    <submittedName>
        <fullName evidence="2">Coi1p</fullName>
    </submittedName>
</protein>
<reference evidence="2" key="1">
    <citation type="journal article" date="2017" name="Nat. Genet.">
        <title>Contrasting evolutionary genome dynamics between domesticated and wild yeasts.</title>
        <authorList>
            <person name="Yue J.X."/>
            <person name="Li J."/>
            <person name="Aigrain L."/>
            <person name="Hallin J."/>
            <person name="Persson K."/>
            <person name="Oliver K."/>
            <person name="Bergstrom A."/>
            <person name="Coupland P."/>
            <person name="Warringer J."/>
            <person name="Lagomarsino M.C."/>
            <person name="Fischer G."/>
            <person name="Durbin R."/>
            <person name="Liti G."/>
        </authorList>
    </citation>
    <scope>NUCLEOTIDE SEQUENCE</scope>
    <source>
        <strain evidence="2">CBS432</strain>
    </source>
</reference>
<accession>A0A8B8UPB1</accession>
<reference evidence="2" key="4">
    <citation type="submission" date="2025-08" db="UniProtKB">
        <authorList>
            <consortium name="RefSeq"/>
        </authorList>
    </citation>
    <scope>IDENTIFICATION</scope>
    <source>
        <strain evidence="2">CBS432</strain>
    </source>
</reference>
<dbReference type="AlphaFoldDB" id="A0A8B8UPB1"/>
<evidence type="ECO:0000256" key="1">
    <source>
        <dbReference type="SAM" id="MobiDB-lite"/>
    </source>
</evidence>
<gene>
    <name evidence="2" type="primary">COI1</name>
    <name evidence="2" type="ORF">SPAR_D05710</name>
</gene>
<dbReference type="GeneID" id="54629818"/>
<feature type="region of interest" description="Disordered" evidence="1">
    <location>
        <begin position="62"/>
        <end position="84"/>
    </location>
</feature>
<feature type="compositionally biased region" description="Basic and acidic residues" evidence="1">
    <location>
        <begin position="68"/>
        <end position="84"/>
    </location>
</feature>
<organism evidence="2">
    <name type="scientific">Saccharomyces paradoxus</name>
    <name type="common">Yeast</name>
    <name type="synonym">Saccharomyces douglasii</name>
    <dbReference type="NCBI Taxonomy" id="27291"/>
    <lineage>
        <taxon>Eukaryota</taxon>
        <taxon>Fungi</taxon>
        <taxon>Dikarya</taxon>
        <taxon>Ascomycota</taxon>
        <taxon>Saccharomycotina</taxon>
        <taxon>Saccharomycetes</taxon>
        <taxon>Saccharomycetales</taxon>
        <taxon>Saccharomycetaceae</taxon>
        <taxon>Saccharomyces</taxon>
    </lineage>
</organism>
<evidence type="ECO:0000313" key="2">
    <source>
        <dbReference type="RefSeq" id="XP_033765604.1"/>
    </source>
</evidence>
<dbReference type="VEuPathDB" id="FungiDB:SPAR_D05710"/>